<dbReference type="Pfam" id="PF00004">
    <property type="entry name" value="AAA"/>
    <property type="match status" value="1"/>
</dbReference>
<dbReference type="EMBL" id="BARS01009246">
    <property type="protein sequence ID" value="GAF71933.1"/>
    <property type="molecule type" value="Genomic_DNA"/>
</dbReference>
<dbReference type="AlphaFoldDB" id="X0RT24"/>
<evidence type="ECO:0000259" key="1">
    <source>
        <dbReference type="Pfam" id="PF00004"/>
    </source>
</evidence>
<proteinExistence type="predicted"/>
<reference evidence="2" key="1">
    <citation type="journal article" date="2014" name="Front. Microbiol.">
        <title>High frequency of phylogenetically diverse reductive dehalogenase-homologous genes in deep subseafloor sedimentary metagenomes.</title>
        <authorList>
            <person name="Kawai M."/>
            <person name="Futagami T."/>
            <person name="Toyoda A."/>
            <person name="Takaki Y."/>
            <person name="Nishi S."/>
            <person name="Hori S."/>
            <person name="Arai W."/>
            <person name="Tsubouchi T."/>
            <person name="Morono Y."/>
            <person name="Uchiyama I."/>
            <person name="Ito T."/>
            <person name="Fujiyama A."/>
            <person name="Inagaki F."/>
            <person name="Takami H."/>
        </authorList>
    </citation>
    <scope>NUCLEOTIDE SEQUENCE</scope>
    <source>
        <strain evidence="2">Expedition CK06-06</strain>
    </source>
</reference>
<accession>X0RT24</accession>
<dbReference type="InterPro" id="IPR027417">
    <property type="entry name" value="P-loop_NTPase"/>
</dbReference>
<gene>
    <name evidence="2" type="ORF">S01H1_17426</name>
</gene>
<feature type="domain" description="ATPase AAA-type core" evidence="1">
    <location>
        <begin position="120"/>
        <end position="200"/>
    </location>
</feature>
<sequence length="207" mass="23879">MKTAKNMIDFLENKVDESSLRTTKTNKKNEKKFLVQYLNYGKTKIAVPENPKTQSILEAGIYHISTNIQGQAVYKKTELLTDELIKLGNESYSYIMEEIDKFWKLKEKFDDFGYVHKRGMILHGVPGTGKTALTDLITEQMEEQNDISFIAKDSGSLISCLKQFREVEPDRKVLVIMEEFEEMIRYGERTLLQLLDGQSQLGGVFYI</sequence>
<dbReference type="InterPro" id="IPR003959">
    <property type="entry name" value="ATPase_AAA_core"/>
</dbReference>
<name>X0RT24_9ZZZZ</name>
<evidence type="ECO:0000313" key="2">
    <source>
        <dbReference type="EMBL" id="GAF71933.1"/>
    </source>
</evidence>
<organism evidence="2">
    <name type="scientific">marine sediment metagenome</name>
    <dbReference type="NCBI Taxonomy" id="412755"/>
    <lineage>
        <taxon>unclassified sequences</taxon>
        <taxon>metagenomes</taxon>
        <taxon>ecological metagenomes</taxon>
    </lineage>
</organism>
<feature type="non-terminal residue" evidence="2">
    <location>
        <position position="207"/>
    </location>
</feature>
<dbReference type="GO" id="GO:0005524">
    <property type="term" value="F:ATP binding"/>
    <property type="evidence" value="ECO:0007669"/>
    <property type="project" value="InterPro"/>
</dbReference>
<dbReference type="Gene3D" id="3.40.50.300">
    <property type="entry name" value="P-loop containing nucleotide triphosphate hydrolases"/>
    <property type="match status" value="1"/>
</dbReference>
<dbReference type="SUPFAM" id="SSF52540">
    <property type="entry name" value="P-loop containing nucleoside triphosphate hydrolases"/>
    <property type="match status" value="1"/>
</dbReference>
<protein>
    <recommendedName>
        <fullName evidence="1">ATPase AAA-type core domain-containing protein</fullName>
    </recommendedName>
</protein>
<dbReference type="GO" id="GO:0016887">
    <property type="term" value="F:ATP hydrolysis activity"/>
    <property type="evidence" value="ECO:0007669"/>
    <property type="project" value="InterPro"/>
</dbReference>
<comment type="caution">
    <text evidence="2">The sequence shown here is derived from an EMBL/GenBank/DDBJ whole genome shotgun (WGS) entry which is preliminary data.</text>
</comment>